<feature type="signal peptide" evidence="1">
    <location>
        <begin position="1"/>
        <end position="19"/>
    </location>
</feature>
<evidence type="ECO:0000313" key="2">
    <source>
        <dbReference type="EMBL" id="MBL7559731.1"/>
    </source>
</evidence>
<sequence length="227" mass="26839">MKPFYLLLLCCVFSFNTKAQNTYNIGTLPTINLSKSLENNWKINFKSEFRQLFKTGQFGNNQTTNYDYVHTDAAIVASKKTGLNNTIAGGFLLRFRDQDIVKRTIQQFTIINRFNAFRLGHRFSTDQTFASNETMALRLRYRVTFDIPLNGQSVDKNEWYLKISNEYLNRFKNKENYDLEIRVLPNVGYVFTDNNKLEFGLDYRINDFVNQSTRQRFWLAINWYISI</sequence>
<evidence type="ECO:0000313" key="3">
    <source>
        <dbReference type="Proteomes" id="UP000605013"/>
    </source>
</evidence>
<dbReference type="EMBL" id="JAEMEF010000005">
    <property type="protein sequence ID" value="MBL7559731.1"/>
    <property type="molecule type" value="Genomic_DNA"/>
</dbReference>
<comment type="caution">
    <text evidence="2">The sequence shown here is derived from an EMBL/GenBank/DDBJ whole genome shotgun (WGS) entry which is preliminary data.</text>
</comment>
<dbReference type="Proteomes" id="UP000605013">
    <property type="component" value="Unassembled WGS sequence"/>
</dbReference>
<name>A0ABS1WKT9_9FLAO</name>
<evidence type="ECO:0000256" key="1">
    <source>
        <dbReference type="SAM" id="SignalP"/>
    </source>
</evidence>
<proteinExistence type="predicted"/>
<keyword evidence="1" id="KW-0732">Signal</keyword>
<organism evidence="2 3">
    <name type="scientific">Olleya sediminilitoris</name>
    <dbReference type="NCBI Taxonomy" id="2795739"/>
    <lineage>
        <taxon>Bacteria</taxon>
        <taxon>Pseudomonadati</taxon>
        <taxon>Bacteroidota</taxon>
        <taxon>Flavobacteriia</taxon>
        <taxon>Flavobacteriales</taxon>
        <taxon>Flavobacteriaceae</taxon>
    </lineage>
</organism>
<accession>A0ABS1WKT9</accession>
<dbReference type="RefSeq" id="WP_203000090.1">
    <property type="nucleotide sequence ID" value="NZ_JAEMEF010000005.1"/>
</dbReference>
<protein>
    <submittedName>
        <fullName evidence="2">DUF2490 domain-containing protein</fullName>
    </submittedName>
</protein>
<keyword evidence="3" id="KW-1185">Reference proteome</keyword>
<reference evidence="2 3" key="1">
    <citation type="submission" date="2020-12" db="EMBL/GenBank/DDBJ databases">
        <title>Olleya sediminilitoris sp. nov., isolated from a tidal flat.</title>
        <authorList>
            <person name="Park S."/>
            <person name="Yoon J.-H."/>
        </authorList>
    </citation>
    <scope>NUCLEOTIDE SEQUENCE [LARGE SCALE GENOMIC DNA]</scope>
    <source>
        <strain evidence="2 3">YSTF-M6</strain>
    </source>
</reference>
<dbReference type="InterPro" id="IPR019619">
    <property type="entry name" value="DUF2490"/>
</dbReference>
<feature type="chain" id="PRO_5045519943" evidence="1">
    <location>
        <begin position="20"/>
        <end position="227"/>
    </location>
</feature>
<gene>
    <name evidence="2" type="ORF">JAO71_07930</name>
</gene>
<dbReference type="Pfam" id="PF10677">
    <property type="entry name" value="DUF2490"/>
    <property type="match status" value="1"/>
</dbReference>